<dbReference type="GO" id="GO:0015190">
    <property type="term" value="F:L-leucine transmembrane transporter activity"/>
    <property type="evidence" value="ECO:0007669"/>
    <property type="project" value="TreeGrafter"/>
</dbReference>
<dbReference type="GO" id="GO:0015818">
    <property type="term" value="P:isoleucine transport"/>
    <property type="evidence" value="ECO:0007669"/>
    <property type="project" value="TreeGrafter"/>
</dbReference>
<evidence type="ECO:0000256" key="2">
    <source>
        <dbReference type="ARBA" id="ARBA00008540"/>
    </source>
</evidence>
<dbReference type="Pfam" id="PF05525">
    <property type="entry name" value="Branch_AA_trans"/>
    <property type="match status" value="1"/>
</dbReference>
<feature type="transmembrane region" description="Helical" evidence="9">
    <location>
        <begin position="195"/>
        <end position="215"/>
    </location>
</feature>
<feature type="transmembrane region" description="Helical" evidence="9">
    <location>
        <begin position="40"/>
        <end position="63"/>
    </location>
</feature>
<evidence type="ECO:0000313" key="11">
    <source>
        <dbReference type="Proteomes" id="UP000601522"/>
    </source>
</evidence>
<evidence type="ECO:0000256" key="6">
    <source>
        <dbReference type="ARBA" id="ARBA00022970"/>
    </source>
</evidence>
<evidence type="ECO:0000256" key="4">
    <source>
        <dbReference type="ARBA" id="ARBA00022475"/>
    </source>
</evidence>
<feature type="transmembrane region" description="Helical" evidence="9">
    <location>
        <begin position="410"/>
        <end position="429"/>
    </location>
</feature>
<dbReference type="GO" id="GO:0005304">
    <property type="term" value="F:L-valine transmembrane transporter activity"/>
    <property type="evidence" value="ECO:0007669"/>
    <property type="project" value="TreeGrafter"/>
</dbReference>
<keyword evidence="7 9" id="KW-1133">Transmembrane helix</keyword>
<keyword evidence="11" id="KW-1185">Reference proteome</keyword>
<keyword evidence="5 9" id="KW-0812">Transmembrane</keyword>
<evidence type="ECO:0000256" key="8">
    <source>
        <dbReference type="ARBA" id="ARBA00023136"/>
    </source>
</evidence>
<comment type="subcellular location">
    <subcellularLocation>
        <location evidence="1 9">Cell membrane</location>
        <topology evidence="1 9">Multi-pass membrane protein</topology>
    </subcellularLocation>
</comment>
<dbReference type="EMBL" id="JACRTK010000003">
    <property type="protein sequence ID" value="MBC8591181.1"/>
    <property type="molecule type" value="Genomic_DNA"/>
</dbReference>
<name>A0A926IN12_9FIRM</name>
<dbReference type="RefSeq" id="WP_249324043.1">
    <property type="nucleotide sequence ID" value="NZ_JACRTK010000003.1"/>
</dbReference>
<dbReference type="InterPro" id="IPR004685">
    <property type="entry name" value="Brnchd-chn_aa_trnsp_Livcs"/>
</dbReference>
<dbReference type="GO" id="GO:0015820">
    <property type="term" value="P:L-leucine transport"/>
    <property type="evidence" value="ECO:0007669"/>
    <property type="project" value="TreeGrafter"/>
</dbReference>
<accession>A0A926IN12</accession>
<feature type="transmembrane region" description="Helical" evidence="9">
    <location>
        <begin position="372"/>
        <end position="390"/>
    </location>
</feature>
<organism evidence="10 11">
    <name type="scientific">Wansuia hejianensis</name>
    <dbReference type="NCBI Taxonomy" id="2763667"/>
    <lineage>
        <taxon>Bacteria</taxon>
        <taxon>Bacillati</taxon>
        <taxon>Bacillota</taxon>
        <taxon>Clostridia</taxon>
        <taxon>Lachnospirales</taxon>
        <taxon>Lachnospiraceae</taxon>
        <taxon>Wansuia</taxon>
    </lineage>
</organism>
<dbReference type="AlphaFoldDB" id="A0A926IN12"/>
<dbReference type="GO" id="GO:0015188">
    <property type="term" value="F:L-isoleucine transmembrane transporter activity"/>
    <property type="evidence" value="ECO:0007669"/>
    <property type="project" value="TreeGrafter"/>
</dbReference>
<keyword evidence="4" id="KW-1003">Cell membrane</keyword>
<evidence type="ECO:0000256" key="9">
    <source>
        <dbReference type="RuleBase" id="RU362122"/>
    </source>
</evidence>
<evidence type="ECO:0000256" key="7">
    <source>
        <dbReference type="ARBA" id="ARBA00022989"/>
    </source>
</evidence>
<feature type="transmembrane region" description="Helical" evidence="9">
    <location>
        <begin position="236"/>
        <end position="253"/>
    </location>
</feature>
<protein>
    <recommendedName>
        <fullName evidence="9">Branched-chain amino acid transport system carrier protein</fullName>
    </recommendedName>
</protein>
<comment type="caution">
    <text evidence="10">The sequence shown here is derived from an EMBL/GenBank/DDBJ whole genome shotgun (WGS) entry which is preliminary data.</text>
</comment>
<feature type="transmembrane region" description="Helical" evidence="9">
    <location>
        <begin position="9"/>
        <end position="28"/>
    </location>
</feature>
<feature type="transmembrane region" description="Helical" evidence="9">
    <location>
        <begin position="79"/>
        <end position="101"/>
    </location>
</feature>
<gene>
    <name evidence="10" type="primary">brnQ</name>
    <name evidence="10" type="ORF">H8689_08660</name>
</gene>
<evidence type="ECO:0000256" key="3">
    <source>
        <dbReference type="ARBA" id="ARBA00022448"/>
    </source>
</evidence>
<evidence type="ECO:0000313" key="10">
    <source>
        <dbReference type="EMBL" id="MBC8591181.1"/>
    </source>
</evidence>
<feature type="transmembrane region" description="Helical" evidence="9">
    <location>
        <begin position="315"/>
        <end position="336"/>
    </location>
</feature>
<reference evidence="10 11" key="1">
    <citation type="submission" date="2020-08" db="EMBL/GenBank/DDBJ databases">
        <title>Genome public.</title>
        <authorList>
            <person name="Liu C."/>
            <person name="Sun Q."/>
        </authorList>
    </citation>
    <scope>NUCLEOTIDE SEQUENCE [LARGE SCALE GENOMIC DNA]</scope>
    <source>
        <strain evidence="10 11">NSJ-26</strain>
    </source>
</reference>
<proteinExistence type="inferred from homology"/>
<comment type="function">
    <text evidence="9">Component of the transport system for branched-chain amino acids.</text>
</comment>
<keyword evidence="8 9" id="KW-0472">Membrane</keyword>
<feature type="transmembrane region" description="Helical" evidence="9">
    <location>
        <begin position="342"/>
        <end position="363"/>
    </location>
</feature>
<dbReference type="NCBIfam" id="TIGR00796">
    <property type="entry name" value="livcs"/>
    <property type="match status" value="1"/>
</dbReference>
<feature type="transmembrane region" description="Helical" evidence="9">
    <location>
        <begin position="121"/>
        <end position="139"/>
    </location>
</feature>
<dbReference type="PANTHER" id="PTHR30588">
    <property type="entry name" value="BRANCHED-CHAIN AMINO ACID TRANSPORT SYSTEM 2 CARRIER PROTEIN"/>
    <property type="match status" value="1"/>
</dbReference>
<dbReference type="GO" id="GO:0005886">
    <property type="term" value="C:plasma membrane"/>
    <property type="evidence" value="ECO:0007669"/>
    <property type="project" value="UniProtKB-SubCell"/>
</dbReference>
<feature type="transmembrane region" description="Helical" evidence="9">
    <location>
        <begin position="283"/>
        <end position="303"/>
    </location>
</feature>
<keyword evidence="6 9" id="KW-0029">Amino-acid transport</keyword>
<comment type="similarity">
    <text evidence="2 9">Belongs to the branched chain amino acid transporter family.</text>
</comment>
<keyword evidence="3 9" id="KW-0813">Transport</keyword>
<dbReference type="Proteomes" id="UP000601522">
    <property type="component" value="Unassembled WGS sequence"/>
</dbReference>
<feature type="transmembrane region" description="Helical" evidence="9">
    <location>
        <begin position="151"/>
        <end position="175"/>
    </location>
</feature>
<dbReference type="PANTHER" id="PTHR30588:SF0">
    <property type="entry name" value="BRANCHED-CHAIN AMINO ACID PERMEASE BRNQ"/>
    <property type="match status" value="1"/>
</dbReference>
<evidence type="ECO:0000256" key="5">
    <source>
        <dbReference type="ARBA" id="ARBA00022692"/>
    </source>
</evidence>
<evidence type="ECO:0000256" key="1">
    <source>
        <dbReference type="ARBA" id="ARBA00004651"/>
    </source>
</evidence>
<sequence length="449" mass="48787">MEKMERKKLLFVSLMMFSMFFGAGNLIFPPLLGQLAGTNMLVGILGFLISAVGLPILAIAVVAKTGGLHILASYVHPKFAIIFTMLIYLSIGPLLGIPRAASLAFEMGISPFLSATVAKSNIPLFIYTLVYFGIAYWLCKSPTKLVDRFGKVLTPTLLVLILSIFVFSLFKPIGILGGPTGDYRNAPLLKGFLEGYMTMDAIAALNFGIVISMTLKEMGVKTEKGLISSTIKAGSIAGLLLSIIYGILAYLGAVSQTVFGPTENGAKILTNVVFHLFGQKGSVLLGIIFSLACLTTSVGLLTSCSQYFTKLMPKISYRAWITILSISSMIFANIGLTQILKFSVPLLTAIYPMAIVLMILGFLNDFFKGSSYVYLFAMICTSFVSILQSLGEFGIRVKVLNYLPFYSKGLGWTIPAISGVILGIIYSSLSKKEFGKNQMKFYIRKEDKA</sequence>